<protein>
    <submittedName>
        <fullName evidence="1">Uncharacterized protein</fullName>
    </submittedName>
</protein>
<proteinExistence type="predicted"/>
<evidence type="ECO:0000313" key="1">
    <source>
        <dbReference type="EMBL" id="KAF6361670.1"/>
    </source>
</evidence>
<reference evidence="1 2" key="1">
    <citation type="journal article" date="2020" name="Nature">
        <title>Six reference-quality genomes reveal evolution of bat adaptations.</title>
        <authorList>
            <person name="Jebb D."/>
            <person name="Huang Z."/>
            <person name="Pippel M."/>
            <person name="Hughes G.M."/>
            <person name="Lavrichenko K."/>
            <person name="Devanna P."/>
            <person name="Winkler S."/>
            <person name="Jermiin L.S."/>
            <person name="Skirmuntt E.C."/>
            <person name="Katzourakis A."/>
            <person name="Burkitt-Gray L."/>
            <person name="Ray D.A."/>
            <person name="Sullivan K.A.M."/>
            <person name="Roscito J.G."/>
            <person name="Kirilenko B.M."/>
            <person name="Davalos L.M."/>
            <person name="Corthals A.P."/>
            <person name="Power M.L."/>
            <person name="Jones G."/>
            <person name="Ransome R.D."/>
            <person name="Dechmann D.K.N."/>
            <person name="Locatelli A.G."/>
            <person name="Puechmaille S.J."/>
            <person name="Fedrigo O."/>
            <person name="Jarvis E.D."/>
            <person name="Hiller M."/>
            <person name="Vernes S.C."/>
            <person name="Myers E.W."/>
            <person name="Teeling E.C."/>
        </authorList>
    </citation>
    <scope>NUCLEOTIDE SEQUENCE [LARGE SCALE GENOMIC DNA]</scope>
    <source>
        <strain evidence="1">MRhiFer1</strain>
        <tissue evidence="1">Lung</tissue>
    </source>
</reference>
<evidence type="ECO:0000313" key="2">
    <source>
        <dbReference type="Proteomes" id="UP000585614"/>
    </source>
</evidence>
<dbReference type="AlphaFoldDB" id="A0A7J7YJK9"/>
<accession>A0A7J7YJK9</accession>
<gene>
    <name evidence="1" type="ORF">mRhiFer1_009904</name>
</gene>
<name>A0A7J7YJK9_RHIFE</name>
<organism evidence="1 2">
    <name type="scientific">Rhinolophus ferrumequinum</name>
    <name type="common">Greater horseshoe bat</name>
    <dbReference type="NCBI Taxonomy" id="59479"/>
    <lineage>
        <taxon>Eukaryota</taxon>
        <taxon>Metazoa</taxon>
        <taxon>Chordata</taxon>
        <taxon>Craniata</taxon>
        <taxon>Vertebrata</taxon>
        <taxon>Euteleostomi</taxon>
        <taxon>Mammalia</taxon>
        <taxon>Eutheria</taxon>
        <taxon>Laurasiatheria</taxon>
        <taxon>Chiroptera</taxon>
        <taxon>Yinpterochiroptera</taxon>
        <taxon>Rhinolophoidea</taxon>
        <taxon>Rhinolophidae</taxon>
        <taxon>Rhinolophinae</taxon>
        <taxon>Rhinolophus</taxon>
    </lineage>
</organism>
<dbReference type="EMBL" id="JACAGC010000006">
    <property type="protein sequence ID" value="KAF6361670.1"/>
    <property type="molecule type" value="Genomic_DNA"/>
</dbReference>
<sequence length="132" mass="14552">MPVYLARAAWTQVRDSRACGRMSLLGLKAWCGAAPPQRGGWARRETPVPMEEQPLCPQAHADLSPSLPLSADTLPMHLAYLRLLTSETPHQWFSKGGPSTPCVAAPDSSFETNNLRSCLCPARQRLHMNMKV</sequence>
<comment type="caution">
    <text evidence="1">The sequence shown here is derived from an EMBL/GenBank/DDBJ whole genome shotgun (WGS) entry which is preliminary data.</text>
</comment>
<dbReference type="Proteomes" id="UP000585614">
    <property type="component" value="Unassembled WGS sequence"/>
</dbReference>